<dbReference type="AlphaFoldDB" id="A0A7I7JRZ7"/>
<dbReference type="Gene3D" id="1.20.1260.20">
    <property type="entry name" value="PPE superfamily"/>
    <property type="match status" value="2"/>
</dbReference>
<dbReference type="Pfam" id="PF00823">
    <property type="entry name" value="PPE"/>
    <property type="match status" value="2"/>
</dbReference>
<dbReference type="GO" id="GO:0052572">
    <property type="term" value="P:response to host immune response"/>
    <property type="evidence" value="ECO:0007669"/>
    <property type="project" value="TreeGrafter"/>
</dbReference>
<evidence type="ECO:0000256" key="1">
    <source>
        <dbReference type="ARBA" id="ARBA00010652"/>
    </source>
</evidence>
<evidence type="ECO:0008006" key="8">
    <source>
        <dbReference type="Google" id="ProtNLM"/>
    </source>
</evidence>
<sequence length="929" mass="91438">MDFATLPPEINSARMYTGAGAGPLLAAATAWSALAAELTTAGVAYDSMIDELSGGWAGPSATAMAAAAAPYAQWMHATAAQAEHAASQARTAAAAYESAFAMTVPPPMITANRAQLMTLLATNYLGQNTAAIAATEAHYGQMWAQDATAMYGYATTSAAASRLTPFTQAPPTTSPAGAPSQAGAVGQATATAAGNQANTVAAAVTQALQGLAAPGSTAAGTNASLLSSIGSAAAMEPGLAASYAALAASLFGTFVIDSAGTFGVDAAGSFGIDLIGIGEIESELLPEMALASAVTPVSAEMGEAATLSGLSVPQTWATTAPTTTVIQQVGGALPTAAEAAVPAAAGAAALPLAAMAAAGLAGRATAGVGAQPRRRRDRNDEHESNRQAASARDRQATRPGREAGVTAGAAVERADHADLRRTAGVGRTARRRDPHRRRVRPREAAPPRPVTPMDFAFLPPEINSGRMYAGAGAGPLLAAASSWDALAAELNAAGLAYESVLTELSSGWAGPSAAAMASAAAPYAHWMRTAATQAEETAIQARAATAAYEAAFAMTVPPPVIAANRSLLMTLVATNFLGQNTAAIAATEAHYGEMWAQDATAMSGYAAGAASATRLDPFSQPPPTTNAAAGAAQAAGIGKTVGHATGIGKTVGHATGIGKTVGHATGFGKAVGQATGLGKAVGQAAATAAEGQGEGLLAGIAPALPGSTVPTAAGSSTGATALAGIIGPLTASAASSAHTIELIDAGLEVVVDSIGTFGIDALGTFLIDPLGVAGIAEELFRAAMSGALPMTASMASAVSISGLSVPLAWASAVPSVIGQAGVSLASAGSSAAPAIAGETAVPAVGMAAAGLAGRASAGAAGGRRTPTTGATTPRPREQRPNELPELTPESAFGLLMGADIELRELAELRNAGVLTDEEYAAEKRALVGH</sequence>
<dbReference type="InterPro" id="IPR000030">
    <property type="entry name" value="PPE_dom"/>
</dbReference>
<feature type="compositionally biased region" description="Basic residues" evidence="2">
    <location>
        <begin position="428"/>
        <end position="440"/>
    </location>
</feature>
<protein>
    <recommendedName>
        <fullName evidence="8">PPE family protein</fullName>
    </recommendedName>
</protein>
<feature type="domain" description="PPE family C-terminal" evidence="5">
    <location>
        <begin position="298"/>
        <end position="373"/>
    </location>
</feature>
<feature type="chain" id="PRO_5029911998" description="PPE family protein" evidence="3">
    <location>
        <begin position="36"/>
        <end position="929"/>
    </location>
</feature>
<keyword evidence="7" id="KW-1185">Reference proteome</keyword>
<feature type="region of interest" description="Disordered" evidence="2">
    <location>
        <begin position="857"/>
        <end position="888"/>
    </location>
</feature>
<feature type="signal peptide" evidence="3">
    <location>
        <begin position="1"/>
        <end position="35"/>
    </location>
</feature>
<comment type="similarity">
    <text evidence="1">Belongs to the mycobacterial PPE family.</text>
</comment>
<feature type="compositionally biased region" description="Basic and acidic residues" evidence="2">
    <location>
        <begin position="377"/>
        <end position="401"/>
    </location>
</feature>
<dbReference type="InterPro" id="IPR038332">
    <property type="entry name" value="PPE_sf"/>
</dbReference>
<proteinExistence type="inferred from homology"/>
<evidence type="ECO:0000313" key="6">
    <source>
        <dbReference type="EMBL" id="BBX14031.1"/>
    </source>
</evidence>
<dbReference type="EMBL" id="AP022562">
    <property type="protein sequence ID" value="BBX14031.1"/>
    <property type="molecule type" value="Genomic_DNA"/>
</dbReference>
<feature type="domain" description="PPE" evidence="4">
    <location>
        <begin position="2"/>
        <end position="164"/>
    </location>
</feature>
<feature type="region of interest" description="Disordered" evidence="2">
    <location>
        <begin position="363"/>
        <end position="452"/>
    </location>
</feature>
<evidence type="ECO:0000313" key="7">
    <source>
        <dbReference type="Proteomes" id="UP000466997"/>
    </source>
</evidence>
<evidence type="ECO:0000259" key="4">
    <source>
        <dbReference type="Pfam" id="PF00823"/>
    </source>
</evidence>
<dbReference type="KEGG" id="mnm:MNVM_31120"/>
<feature type="compositionally biased region" description="Basic and acidic residues" evidence="2">
    <location>
        <begin position="412"/>
        <end position="421"/>
    </location>
</feature>
<name>A0A7I7JRZ7_9MYCO</name>
<feature type="domain" description="PPE" evidence="4">
    <location>
        <begin position="454"/>
        <end position="613"/>
    </location>
</feature>
<accession>A0A7I7JRZ7</accession>
<evidence type="ECO:0000259" key="5">
    <source>
        <dbReference type="Pfam" id="PF12484"/>
    </source>
</evidence>
<dbReference type="PANTHER" id="PTHR46766:SF1">
    <property type="entry name" value="GLUTAMINE-RICH PROTEIN 2"/>
    <property type="match status" value="1"/>
</dbReference>
<dbReference type="PANTHER" id="PTHR46766">
    <property type="entry name" value="GLUTAMINE-RICH PROTEIN 2"/>
    <property type="match status" value="1"/>
</dbReference>
<dbReference type="SUPFAM" id="SSF140459">
    <property type="entry name" value="PE/PPE dimer-like"/>
    <property type="match status" value="2"/>
</dbReference>
<keyword evidence="3" id="KW-0732">Signal</keyword>
<dbReference type="Proteomes" id="UP000466997">
    <property type="component" value="Chromosome"/>
</dbReference>
<reference evidence="6 7" key="1">
    <citation type="journal article" date="2019" name="Emerg. Microbes Infect.">
        <title>Comprehensive subspecies identification of 175 nontuberculous mycobacteria species based on 7547 genomic profiles.</title>
        <authorList>
            <person name="Matsumoto Y."/>
            <person name="Kinjo T."/>
            <person name="Motooka D."/>
            <person name="Nabeya D."/>
            <person name="Jung N."/>
            <person name="Uechi K."/>
            <person name="Horii T."/>
            <person name="Iida T."/>
            <person name="Fujita J."/>
            <person name="Nakamura S."/>
        </authorList>
    </citation>
    <scope>NUCLEOTIDE SEQUENCE [LARGE SCALE GENOMIC DNA]</scope>
    <source>
        <strain evidence="6 7">JCM 6391</strain>
    </source>
</reference>
<evidence type="ECO:0000256" key="3">
    <source>
        <dbReference type="SAM" id="SignalP"/>
    </source>
</evidence>
<dbReference type="InterPro" id="IPR022171">
    <property type="entry name" value="PPE_C"/>
</dbReference>
<feature type="compositionally biased region" description="Low complexity" evidence="2">
    <location>
        <begin position="857"/>
        <end position="873"/>
    </location>
</feature>
<organism evidence="6 7">
    <name type="scientific">Mycobacterium novum</name>
    <dbReference type="NCBI Taxonomy" id="2492438"/>
    <lineage>
        <taxon>Bacteria</taxon>
        <taxon>Bacillati</taxon>
        <taxon>Actinomycetota</taxon>
        <taxon>Actinomycetes</taxon>
        <taxon>Mycobacteriales</taxon>
        <taxon>Mycobacteriaceae</taxon>
        <taxon>Mycobacterium</taxon>
    </lineage>
</organism>
<dbReference type="FunFam" id="1.20.1260.20:FF:000001">
    <property type="entry name" value="PPE family protein PPE41"/>
    <property type="match status" value="2"/>
</dbReference>
<evidence type="ECO:0000256" key="2">
    <source>
        <dbReference type="SAM" id="MobiDB-lite"/>
    </source>
</evidence>
<dbReference type="Pfam" id="PF12484">
    <property type="entry name" value="PPE-SVP"/>
    <property type="match status" value="1"/>
</dbReference>
<gene>
    <name evidence="6" type="ORF">MNVM_31120</name>
</gene>